<evidence type="ECO:0000313" key="2">
    <source>
        <dbReference type="Proteomes" id="UP001597075"/>
    </source>
</evidence>
<dbReference type="EMBL" id="JBHUDL010000009">
    <property type="protein sequence ID" value="MFD1633263.1"/>
    <property type="molecule type" value="Genomic_DNA"/>
</dbReference>
<protein>
    <submittedName>
        <fullName evidence="1">Methyltransferase domain-containing protein</fullName>
    </submittedName>
</protein>
<reference evidence="1 2" key="1">
    <citation type="journal article" date="2019" name="Int. J. Syst. Evol. Microbiol.">
        <title>The Global Catalogue of Microorganisms (GCM) 10K type strain sequencing project: providing services to taxonomists for standard genome sequencing and annotation.</title>
        <authorList>
            <consortium name="The Broad Institute Genomics Platform"/>
            <consortium name="The Broad Institute Genome Sequencing Center for Infectious Disease"/>
            <person name="Wu L."/>
            <person name="Ma J."/>
        </authorList>
    </citation>
    <scope>NUCLEOTIDE SEQUENCE [LARGE SCALE GENOMIC DNA]</scope>
    <source>
        <strain evidence="1 2">CGMCC 1.10594</strain>
    </source>
</reference>
<keyword evidence="1" id="KW-0489">Methyltransferase</keyword>
<accession>A0ABD6CWZ4</accession>
<dbReference type="RefSeq" id="WP_256405843.1">
    <property type="nucleotide sequence ID" value="NZ_CP187151.1"/>
</dbReference>
<comment type="caution">
    <text evidence="1">The sequence shown here is derived from an EMBL/GenBank/DDBJ whole genome shotgun (WGS) entry which is preliminary data.</text>
</comment>
<dbReference type="Pfam" id="PF13489">
    <property type="entry name" value="Methyltransf_23"/>
    <property type="match status" value="1"/>
</dbReference>
<dbReference type="AlphaFoldDB" id="A0ABD6CWZ4"/>
<organism evidence="1 2">
    <name type="scientific">Haloplanus ruber</name>
    <dbReference type="NCBI Taxonomy" id="869892"/>
    <lineage>
        <taxon>Archaea</taxon>
        <taxon>Methanobacteriati</taxon>
        <taxon>Methanobacteriota</taxon>
        <taxon>Stenosarchaea group</taxon>
        <taxon>Halobacteria</taxon>
        <taxon>Halobacteriales</taxon>
        <taxon>Haloferacaceae</taxon>
        <taxon>Haloplanus</taxon>
    </lineage>
</organism>
<dbReference type="Proteomes" id="UP001597075">
    <property type="component" value="Unassembled WGS sequence"/>
</dbReference>
<name>A0ABD6CWZ4_9EURY</name>
<dbReference type="GO" id="GO:0008168">
    <property type="term" value="F:methyltransferase activity"/>
    <property type="evidence" value="ECO:0007669"/>
    <property type="project" value="UniProtKB-KW"/>
</dbReference>
<proteinExistence type="predicted"/>
<dbReference type="SUPFAM" id="SSF53335">
    <property type="entry name" value="S-adenosyl-L-methionine-dependent methyltransferases"/>
    <property type="match status" value="1"/>
</dbReference>
<gene>
    <name evidence="1" type="ORF">ACFSBJ_05875</name>
</gene>
<dbReference type="Gene3D" id="3.40.50.150">
    <property type="entry name" value="Vaccinia Virus protein VP39"/>
    <property type="match status" value="1"/>
</dbReference>
<keyword evidence="1" id="KW-0808">Transferase</keyword>
<evidence type="ECO:0000313" key="1">
    <source>
        <dbReference type="EMBL" id="MFD1633263.1"/>
    </source>
</evidence>
<sequence length="275" mass="30053">MDHADERYLEAKRTVDERAFDRRVRDRLLAELPTAPRVLEAGAGTGVTVPRLLDWGVRAGSYRGVDSDPGIVERAQALRTAELDAERTDAGFRVGDLTGRFEAGDALTAFDDERADLVVAGAFVDLVPVEAALDAFAAALGPDGLVYAPITFDGVTMFQPDHPADDAVIDAYHQAIDDEPGRDTRAGRHLLDRCRARDGDLLAAGASDWVVHPRDGSYPADERYFLERILSFVADAAEGEVPAAESWLTSRRRQLEAGSLTYVAHGYDVLYRPEQ</sequence>
<keyword evidence="2" id="KW-1185">Reference proteome</keyword>
<dbReference type="GO" id="GO:0032259">
    <property type="term" value="P:methylation"/>
    <property type="evidence" value="ECO:0007669"/>
    <property type="project" value="UniProtKB-KW"/>
</dbReference>
<dbReference type="InterPro" id="IPR029063">
    <property type="entry name" value="SAM-dependent_MTases_sf"/>
</dbReference>